<feature type="compositionally biased region" description="Polar residues" evidence="1">
    <location>
        <begin position="407"/>
        <end position="421"/>
    </location>
</feature>
<sequence>MHRVGYICQKEKATGAPAKTTGTSISPQSASVSVHTTVSVSMLLRYSHHQIFVFIVDLLQMLEFNVTVSFPAAPLLTVILALVDGCMFGIRANNVVPQIVGIMSVTVHPSRMHVTDLWRFGVVEAARRHKSAPTTYGGGAGLGQQQVERSNWTTQGRSTSNESWCAASWPPANNQLLMAWRTGETSSTMGSFRWLLCPELCHFQEAPELVSPINASSPTMKGMEAIMSEFFNDTTTAFYIILIVWMADQYDAICCHTAITKRHWLRPSAAGCDQSGLRPAWIPVRPRGWAFQSPPSAIRGPSHDRCDRLGYLARARPPMGFDEVHVTVPSATGGTVDGRRLAAAASSSAAALKIHSRRSGNEQDNRERSKWSGDGFKSDCHETAAANGPSNDSHLHDCHKGQGLIRPSTTAASLWNSGSPQTEEKCHQSSSDRSRVPSRRIHQTRTAPSLEGSDKPGLFITDGDEPNGVFAINYPPSVGKDKSPDRGGAAAALAVDLTRTTTHRCVLPEVRTWEGLINLGNHGMGRTIGWTEGRLRDRWRSRLLLLLWHYN</sequence>
<reference evidence="2" key="2">
    <citation type="submission" date="2021-08" db="EMBL/GenBank/DDBJ databases">
        <authorList>
            <person name="Eriksson T."/>
        </authorList>
    </citation>
    <scope>NUCLEOTIDE SEQUENCE</scope>
    <source>
        <strain evidence="2">Stoneville</strain>
        <tissue evidence="2">Whole head</tissue>
    </source>
</reference>
<feature type="region of interest" description="Disordered" evidence="1">
    <location>
        <begin position="352"/>
        <end position="457"/>
    </location>
</feature>
<organism evidence="2 3">
    <name type="scientific">Tenebrio molitor</name>
    <name type="common">Yellow mealworm beetle</name>
    <dbReference type="NCBI Taxonomy" id="7067"/>
    <lineage>
        <taxon>Eukaryota</taxon>
        <taxon>Metazoa</taxon>
        <taxon>Ecdysozoa</taxon>
        <taxon>Arthropoda</taxon>
        <taxon>Hexapoda</taxon>
        <taxon>Insecta</taxon>
        <taxon>Pterygota</taxon>
        <taxon>Neoptera</taxon>
        <taxon>Endopterygota</taxon>
        <taxon>Coleoptera</taxon>
        <taxon>Polyphaga</taxon>
        <taxon>Cucujiformia</taxon>
        <taxon>Tenebrionidae</taxon>
        <taxon>Tenebrio</taxon>
    </lineage>
</organism>
<evidence type="ECO:0000313" key="3">
    <source>
        <dbReference type="Proteomes" id="UP000719412"/>
    </source>
</evidence>
<dbReference type="EMBL" id="JABDTM020025550">
    <property type="protein sequence ID" value="KAH0813150.1"/>
    <property type="molecule type" value="Genomic_DNA"/>
</dbReference>
<dbReference type="AlphaFoldDB" id="A0A8J6HEF2"/>
<accession>A0A8J6HEF2</accession>
<protein>
    <submittedName>
        <fullName evidence="2">Uncharacterized protein</fullName>
    </submittedName>
</protein>
<dbReference type="GO" id="GO:1904294">
    <property type="term" value="P:positive regulation of ERAD pathway"/>
    <property type="evidence" value="ECO:0007669"/>
    <property type="project" value="TreeGrafter"/>
</dbReference>
<dbReference type="GO" id="GO:0005783">
    <property type="term" value="C:endoplasmic reticulum"/>
    <property type="evidence" value="ECO:0007669"/>
    <property type="project" value="TreeGrafter"/>
</dbReference>
<feature type="compositionally biased region" description="Basic and acidic residues" evidence="1">
    <location>
        <begin position="422"/>
        <end position="435"/>
    </location>
</feature>
<evidence type="ECO:0000256" key="1">
    <source>
        <dbReference type="SAM" id="MobiDB-lite"/>
    </source>
</evidence>
<feature type="compositionally biased region" description="Basic and acidic residues" evidence="1">
    <location>
        <begin position="359"/>
        <end position="382"/>
    </location>
</feature>
<dbReference type="GO" id="GO:0034976">
    <property type="term" value="P:response to endoplasmic reticulum stress"/>
    <property type="evidence" value="ECO:0007669"/>
    <property type="project" value="TreeGrafter"/>
</dbReference>
<comment type="caution">
    <text evidence="2">The sequence shown here is derived from an EMBL/GenBank/DDBJ whole genome shotgun (WGS) entry which is preliminary data.</text>
</comment>
<proteinExistence type="predicted"/>
<dbReference type="PANTHER" id="PTHR21650">
    <property type="entry name" value="MEMBRALIN/KINETOCHORE PROTEIN NUF2"/>
    <property type="match status" value="1"/>
</dbReference>
<reference evidence="2" key="1">
    <citation type="journal article" date="2020" name="J Insects Food Feed">
        <title>The yellow mealworm (Tenebrio molitor) genome: a resource for the emerging insects as food and feed industry.</title>
        <authorList>
            <person name="Eriksson T."/>
            <person name="Andere A."/>
            <person name="Kelstrup H."/>
            <person name="Emery V."/>
            <person name="Picard C."/>
        </authorList>
    </citation>
    <scope>NUCLEOTIDE SEQUENCE</scope>
    <source>
        <strain evidence="2">Stoneville</strain>
        <tissue evidence="2">Whole head</tissue>
    </source>
</reference>
<evidence type="ECO:0000313" key="2">
    <source>
        <dbReference type="EMBL" id="KAH0813150.1"/>
    </source>
</evidence>
<name>A0A8J6HEF2_TENMO</name>
<gene>
    <name evidence="2" type="ORF">GEV33_009641</name>
</gene>
<keyword evidence="3" id="KW-1185">Reference proteome</keyword>
<dbReference type="Proteomes" id="UP000719412">
    <property type="component" value="Unassembled WGS sequence"/>
</dbReference>
<dbReference type="PANTHER" id="PTHR21650:SF4">
    <property type="entry name" value="MEMBRALIN"/>
    <property type="match status" value="1"/>
</dbReference>
<dbReference type="Pfam" id="PF09746">
    <property type="entry name" value="Membralin"/>
    <property type="match status" value="2"/>
</dbReference>
<dbReference type="InterPro" id="IPR019144">
    <property type="entry name" value="Membralin"/>
</dbReference>